<dbReference type="AlphaFoldDB" id="D3FWU3"/>
<sequence length="30" mass="3458">MTSRDDSLLVFFAKKLTGDVHSSEFLMLIR</sequence>
<dbReference type="Proteomes" id="UP000001544">
    <property type="component" value="Chromosome"/>
</dbReference>
<proteinExistence type="predicted"/>
<reference evidence="1 2" key="1">
    <citation type="journal article" date="2011" name="Environ. Microbiol.">
        <title>Genome of alkaliphilic Bacillus pseudofirmus OF4 reveals adaptations that support the ability to grow in an external pH range from 7.5 to 11.4.</title>
        <authorList>
            <person name="Janto B."/>
            <person name="Ahmed A."/>
            <person name="Ito M."/>
            <person name="Liu J."/>
            <person name="Hicks D.B."/>
            <person name="Pagni S."/>
            <person name="Fackelmayer O.J."/>
            <person name="Smith T.A."/>
            <person name="Earl J."/>
            <person name="Elbourne L.D."/>
            <person name="Hassan K."/>
            <person name="Paulsen I.T."/>
            <person name="Kolsto A.B."/>
            <person name="Tourasse N.J."/>
            <person name="Ehrlich G.D."/>
            <person name="Boissy R."/>
            <person name="Ivey D.M."/>
            <person name="Li G."/>
            <person name="Xue Y."/>
            <person name="Ma Y."/>
            <person name="Hu F.Z."/>
            <person name="Krulwich T.A."/>
        </authorList>
    </citation>
    <scope>NUCLEOTIDE SEQUENCE [LARGE SCALE GENOMIC DNA]</scope>
    <source>
        <strain evidence="2">ATCC BAA-2126 / JCM 17055 / OF4</strain>
    </source>
</reference>
<gene>
    <name evidence="1" type="ordered locus">BpOF4_12700</name>
</gene>
<dbReference type="EMBL" id="CP001878">
    <property type="protein sequence ID" value="ADC50591.1"/>
    <property type="molecule type" value="Genomic_DNA"/>
</dbReference>
<dbReference type="KEGG" id="bpf:BpOF4_12700"/>
<keyword evidence="2" id="KW-1185">Reference proteome</keyword>
<protein>
    <submittedName>
        <fullName evidence="1">Uncharacterized protein</fullName>
    </submittedName>
</protein>
<evidence type="ECO:0000313" key="1">
    <source>
        <dbReference type="EMBL" id="ADC50591.1"/>
    </source>
</evidence>
<accession>D3FWU3</accession>
<organism evidence="1 2">
    <name type="scientific">Alkalihalophilus pseudofirmus (strain ATCC BAA-2126 / JCM 17055 / OF4)</name>
    <name type="common">Bacillus pseudofirmus</name>
    <dbReference type="NCBI Taxonomy" id="398511"/>
    <lineage>
        <taxon>Bacteria</taxon>
        <taxon>Bacillati</taxon>
        <taxon>Bacillota</taxon>
        <taxon>Bacilli</taxon>
        <taxon>Bacillales</taxon>
        <taxon>Bacillaceae</taxon>
        <taxon>Alkalihalophilus</taxon>
    </lineage>
</organism>
<evidence type="ECO:0000313" key="2">
    <source>
        <dbReference type="Proteomes" id="UP000001544"/>
    </source>
</evidence>
<name>D3FWU3_ALKPO</name>
<dbReference type="HOGENOM" id="CLU_3402152_0_0_9"/>